<dbReference type="GO" id="GO:0005524">
    <property type="term" value="F:ATP binding"/>
    <property type="evidence" value="ECO:0007669"/>
    <property type="project" value="UniProtKB-UniRule"/>
</dbReference>
<feature type="coiled-coil region" evidence="11">
    <location>
        <begin position="1500"/>
        <end position="1548"/>
    </location>
</feature>
<dbReference type="GO" id="GO:0004674">
    <property type="term" value="F:protein serine/threonine kinase activity"/>
    <property type="evidence" value="ECO:0007669"/>
    <property type="project" value="UniProtKB-KW"/>
</dbReference>
<dbReference type="GO" id="GO:0005856">
    <property type="term" value="C:cytoskeleton"/>
    <property type="evidence" value="ECO:0007669"/>
    <property type="project" value="TreeGrafter"/>
</dbReference>
<dbReference type="PANTHER" id="PTHR22988">
    <property type="entry name" value="MYOTONIC DYSTROPHY S/T KINASE-RELATED"/>
    <property type="match status" value="1"/>
</dbReference>
<dbReference type="GO" id="GO:0005737">
    <property type="term" value="C:cytoplasm"/>
    <property type="evidence" value="ECO:0007669"/>
    <property type="project" value="TreeGrafter"/>
</dbReference>
<dbReference type="CDD" id="cd01650">
    <property type="entry name" value="RT_nLTR_like"/>
    <property type="match status" value="1"/>
</dbReference>
<evidence type="ECO:0000256" key="7">
    <source>
        <dbReference type="ARBA" id="ARBA00022840"/>
    </source>
</evidence>
<dbReference type="InterPro" id="IPR000719">
    <property type="entry name" value="Prot_kinase_dom"/>
</dbReference>
<dbReference type="Gene3D" id="2.30.29.30">
    <property type="entry name" value="Pleckstrin-homology domain (PH domain)/Phosphotyrosine-binding domain (PTB)"/>
    <property type="match status" value="1"/>
</dbReference>
<feature type="region of interest" description="Disordered" evidence="12">
    <location>
        <begin position="1784"/>
        <end position="1808"/>
    </location>
</feature>
<comment type="catalytic activity">
    <reaction evidence="9">
        <text>L-seryl-[protein] + ATP = O-phospho-L-seryl-[protein] + ADP + H(+)</text>
        <dbReference type="Rhea" id="RHEA:17989"/>
        <dbReference type="Rhea" id="RHEA-COMP:9863"/>
        <dbReference type="Rhea" id="RHEA-COMP:11604"/>
        <dbReference type="ChEBI" id="CHEBI:15378"/>
        <dbReference type="ChEBI" id="CHEBI:29999"/>
        <dbReference type="ChEBI" id="CHEBI:30616"/>
        <dbReference type="ChEBI" id="CHEBI:83421"/>
        <dbReference type="ChEBI" id="CHEBI:456216"/>
        <dbReference type="EC" id="2.7.11.1"/>
    </reaction>
</comment>
<accession>A0A075AJ37</accession>
<evidence type="ECO:0000256" key="11">
    <source>
        <dbReference type="SAM" id="Coils"/>
    </source>
</evidence>
<dbReference type="InterPro" id="IPR000477">
    <property type="entry name" value="RT_dom"/>
</dbReference>
<dbReference type="Gene3D" id="3.30.60.20">
    <property type="match status" value="1"/>
</dbReference>
<dbReference type="FunFam" id="1.10.510.10:FF:000024">
    <property type="entry name" value="Probable serine/threonine-protein kinase cot-1"/>
    <property type="match status" value="1"/>
</dbReference>
<dbReference type="PROSITE" id="PS50011">
    <property type="entry name" value="PROTEIN_KINASE_DOM"/>
    <property type="match status" value="1"/>
</dbReference>
<dbReference type="Pfam" id="PF00078">
    <property type="entry name" value="RVT_1"/>
    <property type="match status" value="1"/>
</dbReference>
<dbReference type="Gene3D" id="1.10.287.1490">
    <property type="match status" value="1"/>
</dbReference>
<keyword evidence="5 10" id="KW-0547">Nucleotide-binding</keyword>
<reference evidence="15 16" key="1">
    <citation type="submission" date="2013-11" db="EMBL/GenBank/DDBJ databases">
        <title>Opisthorchis viverrini - life in the bile duct.</title>
        <authorList>
            <person name="Young N.D."/>
            <person name="Nagarajan N."/>
            <person name="Lin S.J."/>
            <person name="Korhonen P.K."/>
            <person name="Jex A.R."/>
            <person name="Hall R.S."/>
            <person name="Safavi-Hemami H."/>
            <person name="Kaewkong W."/>
            <person name="Bertrand D."/>
            <person name="Gao S."/>
            <person name="Seet Q."/>
            <person name="Wongkham S."/>
            <person name="Teh B.T."/>
            <person name="Wongkham C."/>
            <person name="Intapan P.M."/>
            <person name="Maleewong W."/>
            <person name="Yang X."/>
            <person name="Hu M."/>
            <person name="Wang Z."/>
            <person name="Hofmann A."/>
            <person name="Sternberg P.W."/>
            <person name="Tan P."/>
            <person name="Wang J."/>
            <person name="Gasser R.B."/>
        </authorList>
    </citation>
    <scope>NUCLEOTIDE SEQUENCE [LARGE SCALE GENOMIC DNA]</scope>
</reference>
<dbReference type="InterPro" id="IPR011009">
    <property type="entry name" value="Kinase-like_dom_sf"/>
</dbReference>
<feature type="coiled-coil region" evidence="11">
    <location>
        <begin position="1196"/>
        <end position="1223"/>
    </location>
</feature>
<name>A0A075AJ37_OPIVI</name>
<dbReference type="Gene3D" id="3.30.200.20">
    <property type="entry name" value="Phosphorylase Kinase, domain 1"/>
    <property type="match status" value="1"/>
</dbReference>
<keyword evidence="4" id="KW-0808">Transferase</keyword>
<dbReference type="SUPFAM" id="SSF56112">
    <property type="entry name" value="Protein kinase-like (PK-like)"/>
    <property type="match status" value="1"/>
</dbReference>
<sequence>FFSFNAFQVALKEYQAKHFVVFVRINSKKSCNSLLLNEKPSTVAADIPADEAIAVEFVVPTGPEHNPMRRAIRRQVKVSLRSDREVWWTQKAEELKEAQNAGNARKLFQLIRATGTRKPPVRESLKHQNGTTISNKEERLDRWAEYFEQQMSWPPAGTHLQPTGEVEPCTVNVEPPTASEFYDCIFSLKRHQAPGPDDLSPGLFRDGGEVPNQYLSDLFACIWEKESVPDNWGESVIVPIFKKGARSECGNHRGISLTPVVTRLLASIVLRRLTVAREMLTREQQAGFRPGRGCVDQIFTLRQVLEQRHTYKRPTILVFLDFRGAFDSVDRSVLLETLAHQGMPRKFVNIIRSLYSQTSGRRSVKEITKRFGAVGATRLPGWGPRDPHCAWLNTLQDMAANRSSLGDGADSDAAVFVAPLQSGENLCPPMTSSDNLPLNELEKQLLDPSSECYLENLLDLVTSLVADCNYPSASNSRTVQAFLNRTDRVARPASHSAAASARPSSVTTLNTSKSVFKPRKPVYLGTFNVRTLKQADQHVAPARTLDSVCIDDASTVIELTAPSLSSRFRLGTSWNSEAAAAGYAGGGRKTRKTRLAIEKLVEPEVKRNYQSQLLEYLSDGTVSDINGHWEKTSKALLKAGASACGTTQPTSSKDWISDRTVSLLKTRRQVPPGRHHNSTRRIIRRQKTILVNSDLQITQLSSNLSALSAALENVWRSDSVRARGRNPQMYSKTTSSQLSIIAISTDDNVTNLSSYPGRRWRTISGQMTSAISHCMKTACGQRTAEAIVHHCPYKKASEVIEARRTKYADFEILKVIGQGGFGRVELCRHRRTRRVYAMKMMSKQHLLDHSQSGYWEERDLMVRASSEWLVACHHAFLDKENVYLCMEYMPGGDLYYWLEKYDTFNESQVRFYLAESILALEVLHSLRFIHRDLKPDNMLLDARGHLKLADFGSCVRVGDDGYHYCTSPIGTPDYISPEMLNCQSKPGKVGPECDWWSLGIIAFEMLFGEPAFYGQSLVETYSRILAHEKSFKIPEDGDPPSPELENLIRALLRSAATRLGSLAVVYENDQSMLNDSNRAIAASTAQVKSHPFFQNVAWHQLRSQDPPIQPVVNSETDTSNINFDENEANSFSIGVSKLPSTSGAFAPKKPPAPNYFTGNHLSFAGYTFNRDHIYLRGGLRGQEQVDTTPEANRLSMSDTNRRLQALESEVAELRATIQTLEKQAAVDQVALKDSQRRLGESTSELDATKTHTLELEKTLSDLRSRCATIQAERDRLTKDIASTKTQLQHTTEICEAERRKVSALEEEKTRLTTEIEQLHVSLQQTQVRLQEQLKQTEQVQGSDDPSRQREMISALELQVANLQAENREARQKATVLMTEASNLNRNHTKQVAELTDQLQEAQRFCNLYQSQVTELSESCSAIESREKTLREELNALRIQLDTTLASKRTLTENLFSTESTLASTLVELRSAQDDLKAAREHTATEVERLQALANLRLAELNDVSGQLDEMRDRCTKAEESSFDLSEQVSRLQKERELQQRNMKAIVDKLLHEVEGRRPPGGSKKHAKDHDHSACQQLAKNYKNLQSTSEKAKADLQRTIDQQKKDLAERSEMLTRLTEESLFKDQEISRLNALIHQLYSRLDEAPQTHSTPMKGMSAAGDIGDQVSGPGSRTMIDHDSQLDLDELYSKSLEQVVDLDSKGRGRKKLIWSPTYAVLKPFVLAFYVSRMEKETGVGPVEEIPLCRIIHVRKATSADLIHAQSTDIVRTLQFFFQKEENPATSNTLLDSAESETNTSNANLRAAGGSGSNHHAGSDNLIRWLEHTFQPIRFRIGTVLCEVCYRPCSELRNPPPALECTKCRMRIHLDHVDQHQKFASCHSAAEMRYIRLPSVAEQEKWISHMNLLVRSLRELQQNPEKLIESGLSAKAALAGGVTQLGTRLAIEPLYRSIRTGSAGASQQRSELKSPTQSSMKVKVKRRESPPKASF</sequence>
<evidence type="ECO:0000256" key="9">
    <source>
        <dbReference type="ARBA" id="ARBA00048679"/>
    </source>
</evidence>
<dbReference type="SMART" id="SM00220">
    <property type="entry name" value="S_TKc"/>
    <property type="match status" value="1"/>
</dbReference>
<keyword evidence="3" id="KW-0597">Phosphoprotein</keyword>
<dbReference type="PROSITE" id="PS00108">
    <property type="entry name" value="PROTEIN_KINASE_ST"/>
    <property type="match status" value="1"/>
</dbReference>
<dbReference type="OrthoDB" id="2156623at2759"/>
<evidence type="ECO:0000256" key="5">
    <source>
        <dbReference type="ARBA" id="ARBA00022741"/>
    </source>
</evidence>
<evidence type="ECO:0000313" key="15">
    <source>
        <dbReference type="EMBL" id="KER32704.1"/>
    </source>
</evidence>
<keyword evidence="11" id="KW-0175">Coiled coil</keyword>
<feature type="compositionally biased region" description="Polar residues" evidence="12">
    <location>
        <begin position="1784"/>
        <end position="1797"/>
    </location>
</feature>
<keyword evidence="6" id="KW-0418">Kinase</keyword>
<evidence type="ECO:0000313" key="16">
    <source>
        <dbReference type="Proteomes" id="UP000054324"/>
    </source>
</evidence>
<keyword evidence="2" id="KW-0723">Serine/threonine-protein kinase</keyword>
<dbReference type="CTD" id="20326910"/>
<dbReference type="GO" id="GO:0031032">
    <property type="term" value="P:actomyosin structure organization"/>
    <property type="evidence" value="ECO:0007669"/>
    <property type="project" value="TreeGrafter"/>
</dbReference>
<dbReference type="RefSeq" id="XP_009163529.1">
    <property type="nucleotide sequence ID" value="XM_009165265.1"/>
</dbReference>
<dbReference type="SUPFAM" id="SSF56672">
    <property type="entry name" value="DNA/RNA polymerases"/>
    <property type="match status" value="1"/>
</dbReference>
<dbReference type="STRING" id="6198.A0A075AJ37"/>
<keyword evidence="7 10" id="KW-0067">ATP-binding</keyword>
<evidence type="ECO:0000256" key="4">
    <source>
        <dbReference type="ARBA" id="ARBA00022679"/>
    </source>
</evidence>
<evidence type="ECO:0000256" key="6">
    <source>
        <dbReference type="ARBA" id="ARBA00022777"/>
    </source>
</evidence>
<dbReference type="PROSITE" id="PS00107">
    <property type="entry name" value="PROTEIN_KINASE_ATP"/>
    <property type="match status" value="1"/>
</dbReference>
<evidence type="ECO:0000256" key="3">
    <source>
        <dbReference type="ARBA" id="ARBA00022553"/>
    </source>
</evidence>
<dbReference type="CDD" id="cd20813">
    <property type="entry name" value="C1_ROCK"/>
    <property type="match status" value="1"/>
</dbReference>
<evidence type="ECO:0000256" key="8">
    <source>
        <dbReference type="ARBA" id="ARBA00047899"/>
    </source>
</evidence>
<dbReference type="InterPro" id="IPR050839">
    <property type="entry name" value="Rho-assoc_Ser/Thr_Kinase"/>
</dbReference>
<evidence type="ECO:0000259" key="14">
    <source>
        <dbReference type="PROSITE" id="PS51285"/>
    </source>
</evidence>
<feature type="binding site" evidence="10">
    <location>
        <position position="839"/>
    </location>
    <ligand>
        <name>ATP</name>
        <dbReference type="ChEBI" id="CHEBI:30616"/>
    </ligand>
</feature>
<dbReference type="Gene3D" id="1.10.510.10">
    <property type="entry name" value="Transferase(Phosphotransferase) domain 1"/>
    <property type="match status" value="1"/>
</dbReference>
<dbReference type="EC" id="2.7.11.1" evidence="1"/>
<dbReference type="InterPro" id="IPR008271">
    <property type="entry name" value="Ser/Thr_kinase_AS"/>
</dbReference>
<keyword evidence="16" id="KW-1185">Reference proteome</keyword>
<evidence type="ECO:0000259" key="13">
    <source>
        <dbReference type="PROSITE" id="PS50011"/>
    </source>
</evidence>
<dbReference type="SMART" id="SM00133">
    <property type="entry name" value="S_TK_X"/>
    <property type="match status" value="1"/>
</dbReference>
<dbReference type="InterPro" id="IPR017441">
    <property type="entry name" value="Protein_kinase_ATP_BS"/>
</dbReference>
<dbReference type="InterPro" id="IPR011993">
    <property type="entry name" value="PH-like_dom_sf"/>
</dbReference>
<feature type="coiled-coil region" evidence="11">
    <location>
        <begin position="1574"/>
        <end position="1619"/>
    </location>
</feature>
<feature type="domain" description="Protein kinase" evidence="13">
    <location>
        <begin position="810"/>
        <end position="1093"/>
    </location>
</feature>
<dbReference type="Pfam" id="PF00069">
    <property type="entry name" value="Pkinase"/>
    <property type="match status" value="1"/>
</dbReference>
<protein>
    <recommendedName>
        <fullName evidence="1">non-specific serine/threonine protein kinase</fullName>
        <ecNumber evidence="1">2.7.11.1</ecNumber>
    </recommendedName>
</protein>
<organism evidence="15 16">
    <name type="scientific">Opisthorchis viverrini</name>
    <name type="common">Southeast Asian liver fluke</name>
    <dbReference type="NCBI Taxonomy" id="6198"/>
    <lineage>
        <taxon>Eukaryota</taxon>
        <taxon>Metazoa</taxon>
        <taxon>Spiralia</taxon>
        <taxon>Lophotrochozoa</taxon>
        <taxon>Platyhelminthes</taxon>
        <taxon>Trematoda</taxon>
        <taxon>Digenea</taxon>
        <taxon>Opisthorchiida</taxon>
        <taxon>Opisthorchiata</taxon>
        <taxon>Opisthorchiidae</taxon>
        <taxon>Opisthorchis</taxon>
    </lineage>
</organism>
<feature type="region of interest" description="Disordered" evidence="12">
    <location>
        <begin position="1950"/>
        <end position="1984"/>
    </location>
</feature>
<feature type="coiled-coil region" evidence="11">
    <location>
        <begin position="1259"/>
        <end position="1439"/>
    </location>
</feature>
<evidence type="ECO:0000256" key="2">
    <source>
        <dbReference type="ARBA" id="ARBA00022527"/>
    </source>
</evidence>
<feature type="domain" description="AGC-kinase C-terminal" evidence="14">
    <location>
        <begin position="1094"/>
        <end position="1178"/>
    </location>
</feature>
<dbReference type="InterPro" id="IPR000961">
    <property type="entry name" value="AGC-kinase_C"/>
</dbReference>
<evidence type="ECO:0000256" key="1">
    <source>
        <dbReference type="ARBA" id="ARBA00012513"/>
    </source>
</evidence>
<feature type="compositionally biased region" description="Polar residues" evidence="12">
    <location>
        <begin position="1950"/>
        <end position="1969"/>
    </location>
</feature>
<proteinExistence type="predicted"/>
<dbReference type="InterPro" id="IPR043502">
    <property type="entry name" value="DNA/RNA_pol_sf"/>
</dbReference>
<evidence type="ECO:0000256" key="10">
    <source>
        <dbReference type="PROSITE-ProRule" id="PRU10141"/>
    </source>
</evidence>
<dbReference type="PROSITE" id="PS51285">
    <property type="entry name" value="AGC_KINASE_CTER"/>
    <property type="match status" value="1"/>
</dbReference>
<gene>
    <name evidence="15" type="ORF">T265_12742</name>
</gene>
<dbReference type="EMBL" id="KL596631">
    <property type="protein sequence ID" value="KER32704.1"/>
    <property type="molecule type" value="Genomic_DNA"/>
</dbReference>
<dbReference type="KEGG" id="ovi:T265_12742"/>
<dbReference type="Proteomes" id="UP000054324">
    <property type="component" value="Unassembled WGS sequence"/>
</dbReference>
<comment type="catalytic activity">
    <reaction evidence="8">
        <text>L-threonyl-[protein] + ATP = O-phospho-L-threonyl-[protein] + ADP + H(+)</text>
        <dbReference type="Rhea" id="RHEA:46608"/>
        <dbReference type="Rhea" id="RHEA-COMP:11060"/>
        <dbReference type="Rhea" id="RHEA-COMP:11605"/>
        <dbReference type="ChEBI" id="CHEBI:15378"/>
        <dbReference type="ChEBI" id="CHEBI:30013"/>
        <dbReference type="ChEBI" id="CHEBI:30616"/>
        <dbReference type="ChEBI" id="CHEBI:61977"/>
        <dbReference type="ChEBI" id="CHEBI:456216"/>
        <dbReference type="EC" id="2.7.11.1"/>
    </reaction>
</comment>
<dbReference type="GeneID" id="20326910"/>
<feature type="non-terminal residue" evidence="15">
    <location>
        <position position="1"/>
    </location>
</feature>
<evidence type="ECO:0000256" key="12">
    <source>
        <dbReference type="SAM" id="MobiDB-lite"/>
    </source>
</evidence>
<dbReference type="PANTHER" id="PTHR22988:SF71">
    <property type="entry name" value="CITRON RHO-INTERACTING KINASE"/>
    <property type="match status" value="1"/>
</dbReference>